<dbReference type="EMBL" id="JANIBC010000009">
    <property type="protein sequence ID" value="MCQ8185884.1"/>
    <property type="molecule type" value="Genomic_DNA"/>
</dbReference>
<protein>
    <recommendedName>
        <fullName evidence="5">Conjugal transfer protein TraB</fullName>
    </recommendedName>
</protein>
<keyword evidence="1" id="KW-0175">Coiled coil</keyword>
<dbReference type="AlphaFoldDB" id="A0A9X2LA49"/>
<evidence type="ECO:0000313" key="4">
    <source>
        <dbReference type="Proteomes" id="UP001142610"/>
    </source>
</evidence>
<dbReference type="RefSeq" id="WP_256619781.1">
    <property type="nucleotide sequence ID" value="NZ_JANIBC010000009.1"/>
</dbReference>
<keyword evidence="4" id="KW-1185">Reference proteome</keyword>
<feature type="compositionally biased region" description="Pro residues" evidence="2">
    <location>
        <begin position="132"/>
        <end position="146"/>
    </location>
</feature>
<dbReference type="Pfam" id="PF03743">
    <property type="entry name" value="TrbI"/>
    <property type="match status" value="1"/>
</dbReference>
<name>A0A9X2LA49_9PROT</name>
<evidence type="ECO:0000256" key="1">
    <source>
        <dbReference type="SAM" id="Coils"/>
    </source>
</evidence>
<dbReference type="CDD" id="cd16430">
    <property type="entry name" value="TraB"/>
    <property type="match status" value="1"/>
</dbReference>
<dbReference type="InterPro" id="IPR005498">
    <property type="entry name" value="T4SS_VirB10/TraB/TrbI"/>
</dbReference>
<organism evidence="3 4">
    <name type="scientific">Parvularcula maris</name>
    <dbReference type="NCBI Taxonomy" id="2965077"/>
    <lineage>
        <taxon>Bacteria</taxon>
        <taxon>Pseudomonadati</taxon>
        <taxon>Pseudomonadota</taxon>
        <taxon>Alphaproteobacteria</taxon>
        <taxon>Parvularculales</taxon>
        <taxon>Parvularculaceae</taxon>
        <taxon>Parvularcula</taxon>
    </lineage>
</organism>
<gene>
    <name evidence="3" type="ORF">NOG11_10825</name>
</gene>
<evidence type="ECO:0008006" key="5">
    <source>
        <dbReference type="Google" id="ProtNLM"/>
    </source>
</evidence>
<evidence type="ECO:0000256" key="2">
    <source>
        <dbReference type="SAM" id="MobiDB-lite"/>
    </source>
</evidence>
<feature type="region of interest" description="Disordered" evidence="2">
    <location>
        <begin position="127"/>
        <end position="156"/>
    </location>
</feature>
<dbReference type="Proteomes" id="UP001142610">
    <property type="component" value="Unassembled WGS sequence"/>
</dbReference>
<accession>A0A9X2LA49</accession>
<evidence type="ECO:0000313" key="3">
    <source>
        <dbReference type="EMBL" id="MCQ8185884.1"/>
    </source>
</evidence>
<sequence length="427" mass="44686">MSEENLKRRRTQRLVLGGASTLALTAAGFWVFSGEGSDNQSRAEDLRRRRAMTDVINPPGLGADFLSETGTRLASVEESVGSLEEQVRRLSAILTEKDRELAGTRAELNKTRNDALAMFEDLAARVAGEPSPSAPPNAAPTSPQSPRPAGGDPFVHRGVVPIGPQVQGAAPLPIAPVVPRTVEIMTFTSADDALDTKVLRPAIYDADDGDYVPPNAYARANVIVGVDMSTGVRLSADPKPVLLRITGPAFSVLQDGQRLDTDLTGCLVNGAAHAELASERVYVQLQKITCDRGGGEIAESQVEGYVAQLGKVGIRGRVVSREGDIVEKALIAGVIGGFGRGISRNTDLALGAGGAIGSGGTTVLTNRGLSSGEIAAGGLGEGLSTAADTVSDYLIDRAEQYQPVIEMPTGVDVEIVFLSGFFARGEQ</sequence>
<feature type="coiled-coil region" evidence="1">
    <location>
        <begin position="73"/>
        <end position="114"/>
    </location>
</feature>
<reference evidence="3" key="1">
    <citation type="submission" date="2022-07" db="EMBL/GenBank/DDBJ databases">
        <title>Parvularcula maris sp. nov., an algicidal bacterium isolated from seawater.</title>
        <authorList>
            <person name="Li F."/>
        </authorList>
    </citation>
    <scope>NUCLEOTIDE SEQUENCE</scope>
    <source>
        <strain evidence="3">BGMRC 0090</strain>
    </source>
</reference>
<comment type="caution">
    <text evidence="3">The sequence shown here is derived from an EMBL/GenBank/DDBJ whole genome shotgun (WGS) entry which is preliminary data.</text>
</comment>
<proteinExistence type="predicted"/>